<feature type="region of interest" description="Disordered" evidence="8">
    <location>
        <begin position="330"/>
        <end position="360"/>
    </location>
</feature>
<keyword evidence="3 6" id="KW-0833">Ubl conjugation pathway</keyword>
<organism evidence="10 11">
    <name type="scientific">Hortaea werneckii</name>
    <name type="common">Black yeast</name>
    <name type="synonym">Cladosporium werneckii</name>
    <dbReference type="NCBI Taxonomy" id="91943"/>
    <lineage>
        <taxon>Eukaryota</taxon>
        <taxon>Fungi</taxon>
        <taxon>Dikarya</taxon>
        <taxon>Ascomycota</taxon>
        <taxon>Pezizomycotina</taxon>
        <taxon>Dothideomycetes</taxon>
        <taxon>Dothideomycetidae</taxon>
        <taxon>Mycosphaerellales</taxon>
        <taxon>Teratosphaeriaceae</taxon>
        <taxon>Hortaea</taxon>
    </lineage>
</organism>
<evidence type="ECO:0000256" key="3">
    <source>
        <dbReference type="ARBA" id="ARBA00022786"/>
    </source>
</evidence>
<evidence type="ECO:0000256" key="6">
    <source>
        <dbReference type="PROSITE-ProRule" id="PRU01393"/>
    </source>
</evidence>
<dbReference type="PROSITE" id="PS52049">
    <property type="entry name" value="ULD"/>
    <property type="match status" value="1"/>
</dbReference>
<feature type="region of interest" description="Disordered" evidence="8">
    <location>
        <begin position="193"/>
        <end position="296"/>
    </location>
</feature>
<dbReference type="EC" id="3.4.19.12" evidence="7"/>
<feature type="site" description="Transition state stabilizer" evidence="6">
    <location>
        <position position="110"/>
    </location>
</feature>
<dbReference type="Gene3D" id="3.40.532.10">
    <property type="entry name" value="Peptidase C12, ubiquitin carboxyl-terminal hydrolase"/>
    <property type="match status" value="1"/>
</dbReference>
<evidence type="ECO:0000256" key="2">
    <source>
        <dbReference type="ARBA" id="ARBA00022670"/>
    </source>
</evidence>
<evidence type="ECO:0000256" key="8">
    <source>
        <dbReference type="SAM" id="MobiDB-lite"/>
    </source>
</evidence>
<name>A0A3M6XEA5_HORWE</name>
<reference evidence="10 11" key="1">
    <citation type="journal article" date="2018" name="BMC Genomics">
        <title>Genomic evidence for intraspecific hybridization in a clonal and extremely halotolerant yeast.</title>
        <authorList>
            <person name="Gostincar C."/>
            <person name="Stajich J.E."/>
            <person name="Zupancic J."/>
            <person name="Zalar P."/>
            <person name="Gunde-Cimerman N."/>
        </authorList>
    </citation>
    <scope>NUCLEOTIDE SEQUENCE [LARGE SCALE GENOMIC DNA]</scope>
    <source>
        <strain evidence="10 11">EXF-6656</strain>
    </source>
</reference>
<dbReference type="Pfam" id="PF01088">
    <property type="entry name" value="Peptidase_C12"/>
    <property type="match status" value="1"/>
</dbReference>
<dbReference type="InterPro" id="IPR038765">
    <property type="entry name" value="Papain-like_cys_pep_sf"/>
</dbReference>
<gene>
    <name evidence="10" type="ORF">D0869_01320</name>
</gene>
<dbReference type="GO" id="GO:0016579">
    <property type="term" value="P:protein deubiquitination"/>
    <property type="evidence" value="ECO:0007669"/>
    <property type="project" value="TreeGrafter"/>
</dbReference>
<evidence type="ECO:0000256" key="4">
    <source>
        <dbReference type="ARBA" id="ARBA00022801"/>
    </source>
</evidence>
<dbReference type="AlphaFoldDB" id="A0A3M6XEA5"/>
<dbReference type="PANTHER" id="PTHR10589">
    <property type="entry name" value="UBIQUITIN CARBOXYL-TERMINAL HYDROLASE"/>
    <property type="match status" value="1"/>
</dbReference>
<dbReference type="GO" id="GO:0006511">
    <property type="term" value="P:ubiquitin-dependent protein catabolic process"/>
    <property type="evidence" value="ECO:0007669"/>
    <property type="project" value="UniProtKB-UniRule"/>
</dbReference>
<dbReference type="PRINTS" id="PR00707">
    <property type="entry name" value="UBCTHYDRLASE"/>
</dbReference>
<accession>A0A3M6XEA5</accession>
<feature type="compositionally biased region" description="Basic and acidic residues" evidence="8">
    <location>
        <begin position="264"/>
        <end position="288"/>
    </location>
</feature>
<evidence type="ECO:0000256" key="1">
    <source>
        <dbReference type="ARBA" id="ARBA00000707"/>
    </source>
</evidence>
<dbReference type="OrthoDB" id="1924260at2759"/>
<dbReference type="PANTHER" id="PTHR10589:SF29">
    <property type="entry name" value="UBIQUITIN CARBOXYL-TERMINAL HYDROLASE"/>
    <property type="match status" value="1"/>
</dbReference>
<dbReference type="PROSITE" id="PS52048">
    <property type="entry name" value="UCH_DOMAIN"/>
    <property type="match status" value="1"/>
</dbReference>
<feature type="compositionally biased region" description="Basic residues" evidence="8">
    <location>
        <begin position="1"/>
        <end position="12"/>
    </location>
</feature>
<dbReference type="GO" id="GO:0005737">
    <property type="term" value="C:cytoplasm"/>
    <property type="evidence" value="ECO:0007669"/>
    <property type="project" value="TreeGrafter"/>
</dbReference>
<comment type="catalytic activity">
    <reaction evidence="1 6 7">
        <text>Thiol-dependent hydrolysis of ester, thioester, amide, peptide and isopeptide bonds formed by the C-terminal Gly of ubiquitin (a 76-residue protein attached to proteins as an intracellular targeting signal).</text>
        <dbReference type="EC" id="3.4.19.12"/>
    </reaction>
</comment>
<protein>
    <recommendedName>
        <fullName evidence="7">Ubiquitin carboxyl-terminal hydrolase</fullName>
        <ecNumber evidence="7">3.4.19.12</ecNumber>
    </recommendedName>
</protein>
<feature type="active site" description="Nucleophile" evidence="6">
    <location>
        <position position="116"/>
    </location>
</feature>
<feature type="compositionally biased region" description="Gly residues" evidence="8">
    <location>
        <begin position="349"/>
        <end position="360"/>
    </location>
</feature>
<evidence type="ECO:0000313" key="10">
    <source>
        <dbReference type="EMBL" id="RMX88850.1"/>
    </source>
</evidence>
<dbReference type="Proteomes" id="UP000281245">
    <property type="component" value="Unassembled WGS sequence"/>
</dbReference>
<keyword evidence="4 6" id="KW-0378">Hydrolase</keyword>
<sequence length="535" mass="58942">MPPKKGKKRKAKAVSGNHAANGDASLAPPDRSTWPGWVEMESEPAFFNVMLREMGVQGIKVQEIYELDENMLAFLPEPVHAFIFLFRYKDADAQSQSNGSCPKHVWFANQTPDYACATFALLNIVNNIPGLRLGKELQDFKDFTQDMDPLSRGDAVDDFAFVKRIHNSFARETDLLYADMQLWSKADRHKRQLAAAKAKETRTAKKALKKSPPTEDPGKANGVKPNGKPARTPKPTAKKSAKSNLEEEDLDSDFQSSATPLKNGEGHHDEGTAPRRSNREPKPRKDTYAVDGNATDEATATEEEGFHFIAYMPIQGHVWKLDGLDRHPQDLGSFGENGTDEDDEDSEGRGGSAVAGGGGGGDWKHLVIPELTARMAQCETGIQFNLMAVLHDPLQSEREALAQNAKSLQRIETALDGLAEGWRELEGGETSSDMVTTSAAELGISSFDVEQSQILRDVQRRLDEDGGDFLKLLALRGNIVAQQRPLRLAVRDAMTAVKGDDEKARHRRHDYTSFLRRWLGALAEKGVLADLVAAA</sequence>
<keyword evidence="2 6" id="KW-0645">Protease</keyword>
<dbReference type="EMBL" id="QWIJ01000052">
    <property type="protein sequence ID" value="RMX88850.1"/>
    <property type="molecule type" value="Genomic_DNA"/>
</dbReference>
<feature type="region of interest" description="Disordered" evidence="8">
    <location>
        <begin position="1"/>
        <end position="34"/>
    </location>
</feature>
<feature type="site" description="Important for enzyme activity" evidence="6">
    <location>
        <position position="322"/>
    </location>
</feature>
<feature type="domain" description="UCH catalytic" evidence="9">
    <location>
        <begin position="36"/>
        <end position="391"/>
    </location>
</feature>
<dbReference type="InterPro" id="IPR001578">
    <property type="entry name" value="Peptidase_C12_UCH"/>
</dbReference>
<keyword evidence="5 6" id="KW-0788">Thiol protease</keyword>
<dbReference type="InterPro" id="IPR036959">
    <property type="entry name" value="Peptidase_C12_UCH_sf"/>
</dbReference>
<dbReference type="SUPFAM" id="SSF54001">
    <property type="entry name" value="Cysteine proteinases"/>
    <property type="match status" value="2"/>
</dbReference>
<evidence type="ECO:0000259" key="9">
    <source>
        <dbReference type="PROSITE" id="PS52048"/>
    </source>
</evidence>
<feature type="active site" description="Proton donor" evidence="6">
    <location>
        <position position="307"/>
    </location>
</feature>
<evidence type="ECO:0000256" key="5">
    <source>
        <dbReference type="ARBA" id="ARBA00022807"/>
    </source>
</evidence>
<proteinExistence type="inferred from homology"/>
<dbReference type="GO" id="GO:0004843">
    <property type="term" value="F:cysteine-type deubiquitinase activity"/>
    <property type="evidence" value="ECO:0007669"/>
    <property type="project" value="UniProtKB-UniRule"/>
</dbReference>
<comment type="similarity">
    <text evidence="6 7">Belongs to the peptidase C12 family.</text>
</comment>
<evidence type="ECO:0000256" key="7">
    <source>
        <dbReference type="RuleBase" id="RU361215"/>
    </source>
</evidence>
<comment type="caution">
    <text evidence="10">The sequence shown here is derived from an EMBL/GenBank/DDBJ whole genome shotgun (WGS) entry which is preliminary data.</text>
</comment>
<evidence type="ECO:0000313" key="11">
    <source>
        <dbReference type="Proteomes" id="UP000281245"/>
    </source>
</evidence>